<dbReference type="Pfam" id="PF00362">
    <property type="entry name" value="Integrin_beta"/>
    <property type="match status" value="1"/>
</dbReference>
<comment type="caution">
    <text evidence="10">The sequence shown here is derived from an EMBL/GenBank/DDBJ whole genome shotgun (WGS) entry which is preliminary data.</text>
</comment>
<keyword evidence="11" id="KW-1185">Reference proteome</keyword>
<dbReference type="Gene3D" id="3.40.50.410">
    <property type="entry name" value="von Willebrand factor, type A domain"/>
    <property type="match status" value="1"/>
</dbReference>
<reference evidence="10 11" key="1">
    <citation type="submission" date="2024-05" db="EMBL/GenBank/DDBJ databases">
        <title>Genome sequencing and assembly of Indian major carp, Cirrhinus mrigala (Hamilton, 1822).</title>
        <authorList>
            <person name="Mohindra V."/>
            <person name="Chowdhury L.M."/>
            <person name="Lal K."/>
            <person name="Jena J.K."/>
        </authorList>
    </citation>
    <scope>NUCLEOTIDE SEQUENCE [LARGE SCALE GENOMIC DNA]</scope>
    <source>
        <strain evidence="10">CM1030</strain>
        <tissue evidence="10">Blood</tissue>
    </source>
</reference>
<comment type="subcellular location">
    <subcellularLocation>
        <location evidence="8">Cell membrane</location>
        <topology evidence="8">Single-pass type I membrane protein</topology>
    </subcellularLocation>
    <subcellularLocation>
        <location evidence="1">Membrane</location>
        <topology evidence="1">Single-pass type I membrane protein</topology>
    </subcellularLocation>
</comment>
<dbReference type="EMBL" id="JAMKFB020000002">
    <property type="protein sequence ID" value="KAL0201335.1"/>
    <property type="molecule type" value="Genomic_DNA"/>
</dbReference>
<organism evidence="10 11">
    <name type="scientific">Cirrhinus mrigala</name>
    <name type="common">Mrigala</name>
    <dbReference type="NCBI Taxonomy" id="683832"/>
    <lineage>
        <taxon>Eukaryota</taxon>
        <taxon>Metazoa</taxon>
        <taxon>Chordata</taxon>
        <taxon>Craniata</taxon>
        <taxon>Vertebrata</taxon>
        <taxon>Euteleostomi</taxon>
        <taxon>Actinopterygii</taxon>
        <taxon>Neopterygii</taxon>
        <taxon>Teleostei</taxon>
        <taxon>Ostariophysi</taxon>
        <taxon>Cypriniformes</taxon>
        <taxon>Cyprinidae</taxon>
        <taxon>Labeoninae</taxon>
        <taxon>Labeonini</taxon>
        <taxon>Cirrhinus</taxon>
    </lineage>
</organism>
<gene>
    <name evidence="10" type="ORF">M9458_004522</name>
</gene>
<dbReference type="InterPro" id="IPR002369">
    <property type="entry name" value="Integrin_bsu_VWA"/>
</dbReference>
<protein>
    <recommendedName>
        <fullName evidence="8">Integrin beta</fullName>
    </recommendedName>
</protein>
<dbReference type="InterPro" id="IPR015812">
    <property type="entry name" value="Integrin_bsu"/>
</dbReference>
<feature type="non-terminal residue" evidence="10">
    <location>
        <position position="118"/>
    </location>
</feature>
<name>A0ABD0RVN1_CIRMR</name>
<evidence type="ECO:0000256" key="8">
    <source>
        <dbReference type="RuleBase" id="RU000633"/>
    </source>
</evidence>
<evidence type="ECO:0000256" key="7">
    <source>
        <dbReference type="ARBA" id="ARBA00023180"/>
    </source>
</evidence>
<keyword evidence="5" id="KW-0472">Membrane</keyword>
<accession>A0ABD0RVN1</accession>
<dbReference type="Proteomes" id="UP001529510">
    <property type="component" value="Unassembled WGS sequence"/>
</dbReference>
<keyword evidence="8" id="KW-0130">Cell adhesion</keyword>
<evidence type="ECO:0000259" key="9">
    <source>
        <dbReference type="SMART" id="SM00187"/>
    </source>
</evidence>
<keyword evidence="3 8" id="KW-0812">Transmembrane</keyword>
<keyword evidence="4 8" id="KW-0401">Integrin</keyword>
<evidence type="ECO:0000256" key="5">
    <source>
        <dbReference type="ARBA" id="ARBA00023136"/>
    </source>
</evidence>
<evidence type="ECO:0000256" key="1">
    <source>
        <dbReference type="ARBA" id="ARBA00004479"/>
    </source>
</evidence>
<evidence type="ECO:0000256" key="6">
    <source>
        <dbReference type="ARBA" id="ARBA00023157"/>
    </source>
</evidence>
<dbReference type="PRINTS" id="PR01186">
    <property type="entry name" value="INTEGRINB"/>
</dbReference>
<dbReference type="PANTHER" id="PTHR10082:SF62">
    <property type="entry name" value="INTEGRIN BETA"/>
    <property type="match status" value="1"/>
</dbReference>
<dbReference type="AlphaFoldDB" id="A0ABD0RVN1"/>
<proteinExistence type="inferred from homology"/>
<keyword evidence="7" id="KW-0325">Glycoprotein</keyword>
<dbReference type="SMART" id="SM00187">
    <property type="entry name" value="INB"/>
    <property type="match status" value="1"/>
</dbReference>
<feature type="non-terminal residue" evidence="10">
    <location>
        <position position="1"/>
    </location>
</feature>
<evidence type="ECO:0000256" key="4">
    <source>
        <dbReference type="ARBA" id="ARBA00023037"/>
    </source>
</evidence>
<dbReference type="GO" id="GO:0005886">
    <property type="term" value="C:plasma membrane"/>
    <property type="evidence" value="ECO:0007669"/>
    <property type="project" value="UniProtKB-SubCell"/>
</dbReference>
<dbReference type="GO" id="GO:0007229">
    <property type="term" value="P:integrin-mediated signaling pathway"/>
    <property type="evidence" value="ECO:0007669"/>
    <property type="project" value="UniProtKB-KW"/>
</dbReference>
<keyword evidence="6" id="KW-1015">Disulfide bond</keyword>
<sequence length="118" mass="13283">EAQTFNLTFKRAEDYPIDLYYLMDLSYSMKDDLENVKNLGTGLMREMKQITSDFRIGFGSFVEKTVMPYISTTPAKLLNPCTPFSYKNVLSLTSDGTQFNNLVSQQQISGNLDSPEGG</sequence>
<dbReference type="SUPFAM" id="SSF53300">
    <property type="entry name" value="vWA-like"/>
    <property type="match status" value="1"/>
</dbReference>
<evidence type="ECO:0000256" key="2">
    <source>
        <dbReference type="ARBA" id="ARBA00007449"/>
    </source>
</evidence>
<feature type="domain" description="Integrin beta subunit VWA" evidence="9">
    <location>
        <begin position="1"/>
        <end position="118"/>
    </location>
</feature>
<dbReference type="GO" id="GO:0007155">
    <property type="term" value="P:cell adhesion"/>
    <property type="evidence" value="ECO:0007669"/>
    <property type="project" value="UniProtKB-KW"/>
</dbReference>
<evidence type="ECO:0000313" key="10">
    <source>
        <dbReference type="EMBL" id="KAL0201335.1"/>
    </source>
</evidence>
<dbReference type="PANTHER" id="PTHR10082">
    <property type="entry name" value="INTEGRIN BETA SUBUNIT"/>
    <property type="match status" value="1"/>
</dbReference>
<evidence type="ECO:0000256" key="3">
    <source>
        <dbReference type="ARBA" id="ARBA00022692"/>
    </source>
</evidence>
<dbReference type="InterPro" id="IPR036465">
    <property type="entry name" value="vWFA_dom_sf"/>
</dbReference>
<comment type="similarity">
    <text evidence="2 8">Belongs to the integrin beta chain family.</text>
</comment>
<evidence type="ECO:0000313" key="11">
    <source>
        <dbReference type="Proteomes" id="UP001529510"/>
    </source>
</evidence>